<proteinExistence type="predicted"/>
<dbReference type="InterPro" id="IPR029355">
    <property type="entry name" value="Pro-rich_19"/>
</dbReference>
<keyword evidence="4" id="KW-1185">Reference proteome</keyword>
<feature type="region of interest" description="Disordered" evidence="1">
    <location>
        <begin position="168"/>
        <end position="188"/>
    </location>
</feature>
<feature type="region of interest" description="Disordered" evidence="1">
    <location>
        <begin position="1"/>
        <end position="73"/>
    </location>
</feature>
<dbReference type="InterPro" id="IPR000253">
    <property type="entry name" value="FHA_dom"/>
</dbReference>
<name>A0ABQ7TPF3_PHRPL</name>
<dbReference type="PROSITE" id="PS50006">
    <property type="entry name" value="FHA_DOMAIN"/>
    <property type="match status" value="1"/>
</dbReference>
<feature type="compositionally biased region" description="Basic and acidic residues" evidence="1">
    <location>
        <begin position="30"/>
        <end position="41"/>
    </location>
</feature>
<evidence type="ECO:0000256" key="1">
    <source>
        <dbReference type="SAM" id="MobiDB-lite"/>
    </source>
</evidence>
<feature type="domain" description="FHA" evidence="2">
    <location>
        <begin position="467"/>
        <end position="524"/>
    </location>
</feature>
<evidence type="ECO:0000313" key="4">
    <source>
        <dbReference type="Proteomes" id="UP000826234"/>
    </source>
</evidence>
<dbReference type="PANTHER" id="PTHR37346:SF1">
    <property type="entry name" value="PROLINE-RICH PROTEIN 19"/>
    <property type="match status" value="1"/>
</dbReference>
<evidence type="ECO:0000313" key="3">
    <source>
        <dbReference type="EMBL" id="KAH0631675.1"/>
    </source>
</evidence>
<evidence type="ECO:0000259" key="2">
    <source>
        <dbReference type="PROSITE" id="PS50006"/>
    </source>
</evidence>
<gene>
    <name evidence="3" type="ORF">JD844_006125</name>
</gene>
<dbReference type="PANTHER" id="PTHR37346">
    <property type="entry name" value="PROLINE-RICH PROTEIN 19"/>
    <property type="match status" value="1"/>
</dbReference>
<dbReference type="EMBL" id="JAIPUX010000035">
    <property type="protein sequence ID" value="KAH0631675.1"/>
    <property type="molecule type" value="Genomic_DNA"/>
</dbReference>
<feature type="region of interest" description="Disordered" evidence="1">
    <location>
        <begin position="235"/>
        <end position="256"/>
    </location>
</feature>
<comment type="caution">
    <text evidence="3">The sequence shown here is derived from an EMBL/GenBank/DDBJ whole genome shotgun (WGS) entry which is preliminary data.</text>
</comment>
<sequence>MNPSNGGKGDQKSFPNCGFPHASHRLRVSPSEKHSLEEKPVRVKRRRTRRERNSVKFGRNATDQAPEQKGSCRGLQKMLPPFWSSQLRLCAQSTPFRGIRGAKPAVIITQNRLTQQHLGMFNREVKSADIERLLSPIAEPEVVMEVTPVCRDNHMEKLEKEQVHEAAVHKSVPAEQSECTGKVLDGGNNEDPLHVIPVSVMEPHRVTAVEATEAESQPLVAPSVLEFSPQATETGTFQSNAASSSSSSLALNDKENVPPAPLAAGVEAAKGKSLVKELAQDLQRLLELKAKFPGRNLISETRQAVISVLQEQKRTLPDLSALASLKKLASGCHRDTLRADLKSPANRDQEEFYLESKSSKCSSRNSDQGVSLKKRRGQEESFLASFSPSPVYTAAEERLGQGESFESCVEPEGVDPYSFHLTTVHPHPHLCSASSQHMNSSRISLVSDEQLGTSQHWEQGSAEDFWRTRGRQEKPEVAIKRVLPEKQISRRHCMPFTAHDPLASSSLNMNDSGSDSFLLTGPQQYSCVYQLSPDVWRLCGMEPVPVHSLHPSQELCSSQLLDPGLRKLERAPTESQTSFDVLKSIWSPKLPRKGTKLPVPRPPAYPHLARRLLPSRELNLEPGKSKEFLQLYSIIPEQQCTSFYRQNPQQDMTVSSRPAQHGHDLFSVLANPRIYCQKVSLEQGRTSESCPVWGLAEAPKRIQGTREKSSFSRTEGQTGDLERLIQLESSRQLQAFQQLPMSYFPPSEALEGSGKSPLCTLQEHLLGKDSPEPWAFPRMKLY</sequence>
<dbReference type="Pfam" id="PF15455">
    <property type="entry name" value="Pro-rich_19"/>
    <property type="match status" value="2"/>
</dbReference>
<protein>
    <recommendedName>
        <fullName evidence="2">FHA domain-containing protein</fullName>
    </recommendedName>
</protein>
<reference evidence="3 4" key="1">
    <citation type="journal article" date="2022" name="Gigascience">
        <title>A chromosome-level genome assembly and annotation of the desert horned lizard, Phrynosoma platyrhinos, provides insight into chromosomal rearrangements among reptiles.</title>
        <authorList>
            <person name="Koochekian N."/>
            <person name="Ascanio A."/>
            <person name="Farleigh K."/>
            <person name="Card D.C."/>
            <person name="Schield D.R."/>
            <person name="Castoe T.A."/>
            <person name="Jezkova T."/>
        </authorList>
    </citation>
    <scope>NUCLEOTIDE SEQUENCE [LARGE SCALE GENOMIC DNA]</scope>
    <source>
        <strain evidence="3">NK-2021</strain>
    </source>
</reference>
<feature type="region of interest" description="Disordered" evidence="1">
    <location>
        <begin position="352"/>
        <end position="376"/>
    </location>
</feature>
<feature type="compositionally biased region" description="Low complexity" evidence="1">
    <location>
        <begin position="239"/>
        <end position="251"/>
    </location>
</feature>
<dbReference type="Proteomes" id="UP000826234">
    <property type="component" value="Unassembled WGS sequence"/>
</dbReference>
<organism evidence="3 4">
    <name type="scientific">Phrynosoma platyrhinos</name>
    <name type="common">Desert horned lizard</name>
    <dbReference type="NCBI Taxonomy" id="52577"/>
    <lineage>
        <taxon>Eukaryota</taxon>
        <taxon>Metazoa</taxon>
        <taxon>Chordata</taxon>
        <taxon>Craniata</taxon>
        <taxon>Vertebrata</taxon>
        <taxon>Euteleostomi</taxon>
        <taxon>Lepidosauria</taxon>
        <taxon>Squamata</taxon>
        <taxon>Bifurcata</taxon>
        <taxon>Unidentata</taxon>
        <taxon>Episquamata</taxon>
        <taxon>Toxicofera</taxon>
        <taxon>Iguania</taxon>
        <taxon>Phrynosomatidae</taxon>
        <taxon>Phrynosomatinae</taxon>
        <taxon>Phrynosoma</taxon>
    </lineage>
</organism>
<accession>A0ABQ7TPF3</accession>